<keyword evidence="3" id="KW-1185">Reference proteome</keyword>
<sequence>MTDATELEASAPPTINQITISDVMAALRNGWTDFRRAPAFGLFFALFYVLGGIVLYLEFEVMGQSYWIIPVAFGFPFLAPFLAVGLYEVSRRLEQGDELDWAQILGSVVNQKDRQFPSIAMVLIMGFLFWIFVAHIVFMLFMGLQPMTNITSNWQDALLNRNGISMLAVGTLVGGAMAFVAFSITVCSLPMLLDREMDFISAMIHSFQAVMQNLVPMVFWGGIVTVVTLLGMLPLFFGLFIALPVLGHATWHLYRRTMSFEG</sequence>
<dbReference type="InterPro" id="IPR018692">
    <property type="entry name" value="DUF2189"/>
</dbReference>
<keyword evidence="1" id="KW-0472">Membrane</keyword>
<gene>
    <name evidence="2" type="ORF">AKJ29_10140</name>
</gene>
<comment type="caution">
    <text evidence="2">The sequence shown here is derived from an EMBL/GenBank/DDBJ whole genome shotgun (WGS) entry which is preliminary data.</text>
</comment>
<dbReference type="AlphaFoldDB" id="A0A0P7IV05"/>
<feature type="transmembrane region" description="Helical" evidence="1">
    <location>
        <begin position="65"/>
        <end position="87"/>
    </location>
</feature>
<keyword evidence="1" id="KW-0812">Transmembrane</keyword>
<feature type="transmembrane region" description="Helical" evidence="1">
    <location>
        <begin position="164"/>
        <end position="193"/>
    </location>
</feature>
<evidence type="ECO:0000313" key="3">
    <source>
        <dbReference type="Proteomes" id="UP000050471"/>
    </source>
</evidence>
<reference evidence="2 3" key="1">
    <citation type="submission" date="2015-09" db="EMBL/GenBank/DDBJ databases">
        <title>Draft genome sequence of Aliiroseovarius crassostreae CV919-312TSm, the causative agent of Roseovarius Oyster Disease (formerly Juvenile Oyster Disease).</title>
        <authorList>
            <person name="Kessner L."/>
            <person name="Spinard E."/>
            <person name="Nelson D."/>
        </authorList>
    </citation>
    <scope>NUCLEOTIDE SEQUENCE [LARGE SCALE GENOMIC DNA]</scope>
    <source>
        <strain evidence="2 3">CV919-312</strain>
    </source>
</reference>
<feature type="transmembrane region" description="Helical" evidence="1">
    <location>
        <begin position="236"/>
        <end position="254"/>
    </location>
</feature>
<feature type="transmembrane region" description="Helical" evidence="1">
    <location>
        <begin position="119"/>
        <end position="144"/>
    </location>
</feature>
<proteinExistence type="predicted"/>
<feature type="transmembrane region" description="Helical" evidence="1">
    <location>
        <begin position="37"/>
        <end position="59"/>
    </location>
</feature>
<name>A0A0P7IV05_9RHOB</name>
<evidence type="ECO:0000256" key="1">
    <source>
        <dbReference type="SAM" id="Phobius"/>
    </source>
</evidence>
<organism evidence="2 3">
    <name type="scientific">Aliiroseovarius crassostreae</name>
    <dbReference type="NCBI Taxonomy" id="154981"/>
    <lineage>
        <taxon>Bacteria</taxon>
        <taxon>Pseudomonadati</taxon>
        <taxon>Pseudomonadota</taxon>
        <taxon>Alphaproteobacteria</taxon>
        <taxon>Rhodobacterales</taxon>
        <taxon>Paracoccaceae</taxon>
        <taxon>Aliiroseovarius</taxon>
    </lineage>
</organism>
<dbReference type="Pfam" id="PF09955">
    <property type="entry name" value="DUF2189"/>
    <property type="match status" value="1"/>
</dbReference>
<protein>
    <recommendedName>
        <fullName evidence="4">Cytochrome C oxidase subunit I</fullName>
    </recommendedName>
</protein>
<accession>A0A0P7IV05</accession>
<dbReference type="Proteomes" id="UP000050471">
    <property type="component" value="Unassembled WGS sequence"/>
</dbReference>
<evidence type="ECO:0008006" key="4">
    <source>
        <dbReference type="Google" id="ProtNLM"/>
    </source>
</evidence>
<dbReference type="STRING" id="154981.AKJ29_10140"/>
<keyword evidence="1" id="KW-1133">Transmembrane helix</keyword>
<evidence type="ECO:0000313" key="2">
    <source>
        <dbReference type="EMBL" id="KPN62558.1"/>
    </source>
</evidence>
<dbReference type="EMBL" id="LKBA01000019">
    <property type="protein sequence ID" value="KPN62558.1"/>
    <property type="molecule type" value="Genomic_DNA"/>
</dbReference>
<dbReference type="RefSeq" id="WP_055192376.1">
    <property type="nucleotide sequence ID" value="NZ_FPBS01000045.1"/>
</dbReference>
<dbReference type="OrthoDB" id="9809543at2"/>